<dbReference type="EMBL" id="MU006787">
    <property type="protein sequence ID" value="KAF2639179.1"/>
    <property type="molecule type" value="Genomic_DNA"/>
</dbReference>
<evidence type="ECO:0000313" key="1">
    <source>
        <dbReference type="EMBL" id="KAF2639179.1"/>
    </source>
</evidence>
<protein>
    <submittedName>
        <fullName evidence="1">Uncharacterized protein</fullName>
    </submittedName>
</protein>
<name>A0A6A6RUB1_9PLEO</name>
<dbReference type="OrthoDB" id="3468019at2759"/>
<reference evidence="1" key="1">
    <citation type="journal article" date="2020" name="Stud. Mycol.">
        <title>101 Dothideomycetes genomes: a test case for predicting lifestyles and emergence of pathogens.</title>
        <authorList>
            <person name="Haridas S."/>
            <person name="Albert R."/>
            <person name="Binder M."/>
            <person name="Bloem J."/>
            <person name="Labutti K."/>
            <person name="Salamov A."/>
            <person name="Andreopoulos B."/>
            <person name="Baker S."/>
            <person name="Barry K."/>
            <person name="Bills G."/>
            <person name="Bluhm B."/>
            <person name="Cannon C."/>
            <person name="Castanera R."/>
            <person name="Culley D."/>
            <person name="Daum C."/>
            <person name="Ezra D."/>
            <person name="Gonzalez J."/>
            <person name="Henrissat B."/>
            <person name="Kuo A."/>
            <person name="Liang C."/>
            <person name="Lipzen A."/>
            <person name="Lutzoni F."/>
            <person name="Magnuson J."/>
            <person name="Mondo S."/>
            <person name="Nolan M."/>
            <person name="Ohm R."/>
            <person name="Pangilinan J."/>
            <person name="Park H.-J."/>
            <person name="Ramirez L."/>
            <person name="Alfaro M."/>
            <person name="Sun H."/>
            <person name="Tritt A."/>
            <person name="Yoshinaga Y."/>
            <person name="Zwiers L.-H."/>
            <person name="Turgeon B."/>
            <person name="Goodwin S."/>
            <person name="Spatafora J."/>
            <person name="Crous P."/>
            <person name="Grigoriev I."/>
        </authorList>
    </citation>
    <scope>NUCLEOTIDE SEQUENCE</scope>
    <source>
        <strain evidence="1">CBS 473.64</strain>
    </source>
</reference>
<dbReference type="SUPFAM" id="SSF54427">
    <property type="entry name" value="NTF2-like"/>
    <property type="match status" value="1"/>
</dbReference>
<proteinExistence type="predicted"/>
<dbReference type="Gene3D" id="3.10.450.50">
    <property type="match status" value="1"/>
</dbReference>
<gene>
    <name evidence="1" type="ORF">P280DRAFT_55705</name>
</gene>
<sequence length="143" mass="16506">MTSNESDPYTSEFPPNCNIDPDIRALVAKYYLQVDTQGRHTEWCECWSEDGLLIVPTGEEFRGRDAIRNVHLGMWDGVSKRLHRPQKIFPFGDDPNELVIIGTVEHWLEHGPYQKQDMAARVKYQRSLTGRVEVSSMQVWLTA</sequence>
<dbReference type="AlphaFoldDB" id="A0A6A6RUB1"/>
<organism evidence="1 2">
    <name type="scientific">Massarina eburnea CBS 473.64</name>
    <dbReference type="NCBI Taxonomy" id="1395130"/>
    <lineage>
        <taxon>Eukaryota</taxon>
        <taxon>Fungi</taxon>
        <taxon>Dikarya</taxon>
        <taxon>Ascomycota</taxon>
        <taxon>Pezizomycotina</taxon>
        <taxon>Dothideomycetes</taxon>
        <taxon>Pleosporomycetidae</taxon>
        <taxon>Pleosporales</taxon>
        <taxon>Massarineae</taxon>
        <taxon>Massarinaceae</taxon>
        <taxon>Massarina</taxon>
    </lineage>
</organism>
<accession>A0A6A6RUB1</accession>
<dbReference type="Proteomes" id="UP000799753">
    <property type="component" value="Unassembled WGS sequence"/>
</dbReference>
<dbReference type="InterPro" id="IPR032710">
    <property type="entry name" value="NTF2-like_dom_sf"/>
</dbReference>
<evidence type="ECO:0000313" key="2">
    <source>
        <dbReference type="Proteomes" id="UP000799753"/>
    </source>
</evidence>
<keyword evidence="2" id="KW-1185">Reference proteome</keyword>